<dbReference type="PANTHER" id="PTHR33453">
    <property type="match status" value="1"/>
</dbReference>
<comment type="similarity">
    <text evidence="2">Belongs to the ribosome-inactivating protein family. Type 1 RIP subfamily.</text>
</comment>
<evidence type="ECO:0000313" key="9">
    <source>
        <dbReference type="Proteomes" id="UP001141434"/>
    </source>
</evidence>
<gene>
    <name evidence="8" type="ORF">NUU61_002367</name>
</gene>
<evidence type="ECO:0000256" key="2">
    <source>
        <dbReference type="ARBA" id="ARBA00008544"/>
    </source>
</evidence>
<dbReference type="Pfam" id="PF00161">
    <property type="entry name" value="RIP"/>
    <property type="match status" value="1"/>
</dbReference>
<name>A0A9W9FS53_9EURO</name>
<protein>
    <recommendedName>
        <fullName evidence="3">rRNA N-glycosylase</fullName>
        <ecNumber evidence="3">3.2.2.22</ecNumber>
    </recommendedName>
    <alternativeName>
        <fullName evidence="6">rRNA N-glycosidase</fullName>
    </alternativeName>
</protein>
<dbReference type="GeneID" id="81392117"/>
<dbReference type="PRINTS" id="PR00396">
    <property type="entry name" value="SHIGARICIN"/>
</dbReference>
<sequence>MNPEFTQEFDLERGRYELNDEYSLFISQLRLQVRDPGQFARGVPILPRPAEPPTRFFDVVLKTSADSLNSLKLRFRRDNLYLIAYQDGNEQWNGFADTYQLVPDCADLRVESGYESLGRWAKKGREKIELGWNKLLNAVRELAGNTASGQEKASALIVIIEMISESLRFVEIRRGIYNNYTQSIEPSKKPDLLERFKLLENKWDDLSLAVQYPGEKLHLSDETSKKLKMETIEQVKRALGMALYMTVPKKGKAAIGKATTQNGRHLVEFFDMRILNINSEGPGKVYGAIIAANGLQNDYVYSRDREDHESIEPGQYATLTGPSRTISAIDDFNLDFNLKSRDALSAEDEVANSRIAWNATDQANKYDEVRTDIINGPSGSVALDYVVMSNATEALVDIVLVDWDGEDLADVYGEIYAQTFSFPEKRIKLFRRESHDPVGVHPHSCVPLLRSALAVPMDASLTIRASLWNHGRTSDKEIANGTAEFEPATLQSASGLITGQHGKLEVRVSWI</sequence>
<dbReference type="InterPro" id="IPR017989">
    <property type="entry name" value="Ribosome_inactivat_1/2"/>
</dbReference>
<dbReference type="GO" id="GO:0030598">
    <property type="term" value="F:rRNA N-glycosylase activity"/>
    <property type="evidence" value="ECO:0007669"/>
    <property type="project" value="UniProtKB-EC"/>
</dbReference>
<reference evidence="8" key="1">
    <citation type="submission" date="2022-11" db="EMBL/GenBank/DDBJ databases">
        <authorList>
            <person name="Petersen C."/>
        </authorList>
    </citation>
    <scope>NUCLEOTIDE SEQUENCE</scope>
    <source>
        <strain evidence="8">IBT 34128</strain>
    </source>
</reference>
<accession>A0A9W9FS53</accession>
<evidence type="ECO:0000256" key="5">
    <source>
        <dbReference type="ARBA" id="ARBA00022821"/>
    </source>
</evidence>
<dbReference type="Proteomes" id="UP001141434">
    <property type="component" value="Unassembled WGS sequence"/>
</dbReference>
<organism evidence="8 9">
    <name type="scientific">Penicillium alfredii</name>
    <dbReference type="NCBI Taxonomy" id="1506179"/>
    <lineage>
        <taxon>Eukaryota</taxon>
        <taxon>Fungi</taxon>
        <taxon>Dikarya</taxon>
        <taxon>Ascomycota</taxon>
        <taxon>Pezizomycotina</taxon>
        <taxon>Eurotiomycetes</taxon>
        <taxon>Eurotiomycetidae</taxon>
        <taxon>Eurotiales</taxon>
        <taxon>Aspergillaceae</taxon>
        <taxon>Penicillium</taxon>
    </lineage>
</organism>
<dbReference type="InterPro" id="IPR046533">
    <property type="entry name" value="DUF6598"/>
</dbReference>
<dbReference type="Gene3D" id="3.40.420.10">
    <property type="entry name" value="Ricin (A subunit), domain 1"/>
    <property type="match status" value="1"/>
</dbReference>
<dbReference type="Pfam" id="PF20241">
    <property type="entry name" value="DUF6598"/>
    <property type="match status" value="1"/>
</dbReference>
<feature type="domain" description="DUF6598" evidence="7">
    <location>
        <begin position="266"/>
        <end position="508"/>
    </location>
</feature>
<dbReference type="InterPro" id="IPR001574">
    <property type="entry name" value="Ribosome_inactivat_prot"/>
</dbReference>
<dbReference type="GO" id="GO:0017148">
    <property type="term" value="P:negative regulation of translation"/>
    <property type="evidence" value="ECO:0007669"/>
    <property type="project" value="InterPro"/>
</dbReference>
<dbReference type="EMBL" id="JAPMSZ010000004">
    <property type="protein sequence ID" value="KAJ5105020.1"/>
    <property type="molecule type" value="Genomic_DNA"/>
</dbReference>
<evidence type="ECO:0000256" key="3">
    <source>
        <dbReference type="ARBA" id="ARBA00012001"/>
    </source>
</evidence>
<dbReference type="InterPro" id="IPR016138">
    <property type="entry name" value="Ribosome_inactivat_prot_sub1"/>
</dbReference>
<keyword evidence="5" id="KW-0611">Plant defense</keyword>
<reference evidence="8" key="2">
    <citation type="journal article" date="2023" name="IMA Fungus">
        <title>Comparative genomic study of the Penicillium genus elucidates a diverse pangenome and 15 lateral gene transfer events.</title>
        <authorList>
            <person name="Petersen C."/>
            <person name="Sorensen T."/>
            <person name="Nielsen M.R."/>
            <person name="Sondergaard T.E."/>
            <person name="Sorensen J.L."/>
            <person name="Fitzpatrick D.A."/>
            <person name="Frisvad J.C."/>
            <person name="Nielsen K.L."/>
        </authorList>
    </citation>
    <scope>NUCLEOTIDE SEQUENCE</scope>
    <source>
        <strain evidence="8">IBT 34128</strain>
    </source>
</reference>
<dbReference type="AlphaFoldDB" id="A0A9W9FS53"/>
<dbReference type="RefSeq" id="XP_056514016.1">
    <property type="nucleotide sequence ID" value="XM_056652949.1"/>
</dbReference>
<evidence type="ECO:0000256" key="4">
    <source>
        <dbReference type="ARBA" id="ARBA00022801"/>
    </source>
</evidence>
<keyword evidence="9" id="KW-1185">Reference proteome</keyword>
<dbReference type="InterPro" id="IPR036041">
    <property type="entry name" value="Ribosome-inact_prot_sf"/>
</dbReference>
<evidence type="ECO:0000313" key="8">
    <source>
        <dbReference type="EMBL" id="KAJ5105020.1"/>
    </source>
</evidence>
<dbReference type="GO" id="GO:0006952">
    <property type="term" value="P:defense response"/>
    <property type="evidence" value="ECO:0007669"/>
    <property type="project" value="UniProtKB-KW"/>
</dbReference>
<dbReference type="EC" id="3.2.2.22" evidence="3"/>
<comment type="caution">
    <text evidence="8">The sequence shown here is derived from an EMBL/GenBank/DDBJ whole genome shotgun (WGS) entry which is preliminary data.</text>
</comment>
<dbReference type="PANTHER" id="PTHR33453:SF9">
    <property type="entry name" value="ALBUMIN B-32"/>
    <property type="match status" value="1"/>
</dbReference>
<keyword evidence="4" id="KW-0378">Hydrolase</keyword>
<dbReference type="SUPFAM" id="SSF56371">
    <property type="entry name" value="Ribosome inactivating proteins (RIP)"/>
    <property type="match status" value="1"/>
</dbReference>
<proteinExistence type="inferred from homology"/>
<comment type="catalytic activity">
    <reaction evidence="1">
        <text>Endohydrolysis of the N-glycosidic bond at one specific adenosine on the 28S rRNA.</text>
        <dbReference type="EC" id="3.2.2.22"/>
    </reaction>
</comment>
<evidence type="ECO:0000256" key="1">
    <source>
        <dbReference type="ARBA" id="ARBA00000237"/>
    </source>
</evidence>
<dbReference type="OrthoDB" id="4927890at2759"/>
<evidence type="ECO:0000256" key="6">
    <source>
        <dbReference type="ARBA" id="ARBA00030788"/>
    </source>
</evidence>
<evidence type="ECO:0000259" key="7">
    <source>
        <dbReference type="Pfam" id="PF20241"/>
    </source>
</evidence>